<dbReference type="EMBL" id="CP081303">
    <property type="protein sequence ID" value="QZE12913.1"/>
    <property type="molecule type" value="Genomic_DNA"/>
</dbReference>
<reference evidence="1" key="1">
    <citation type="submission" date="2021-08" db="EMBL/GenBank/DDBJ databases">
        <title>Novel anaerobic bacterium isolated from sea squirt in East Sea, Republic of Korea.</title>
        <authorList>
            <person name="Nguyen T.H."/>
            <person name="Li Z."/>
            <person name="Lee Y.-J."/>
            <person name="Ko J."/>
            <person name="Kim S.-G."/>
        </authorList>
    </citation>
    <scope>NUCLEOTIDE SEQUENCE</scope>
    <source>
        <strain evidence="1">KCTC 25031</strain>
    </source>
</reference>
<proteinExistence type="predicted"/>
<keyword evidence="2" id="KW-1185">Reference proteome</keyword>
<protein>
    <submittedName>
        <fullName evidence="1">Glycosyltransferase family 4 protein</fullName>
    </submittedName>
</protein>
<evidence type="ECO:0000313" key="2">
    <source>
        <dbReference type="Proteomes" id="UP000826212"/>
    </source>
</evidence>
<accession>A0AC61NBP7</accession>
<name>A0AC61NBP7_9BACT</name>
<dbReference type="Proteomes" id="UP000826212">
    <property type="component" value="Chromosome"/>
</dbReference>
<evidence type="ECO:0000313" key="1">
    <source>
        <dbReference type="EMBL" id="QZE12913.1"/>
    </source>
</evidence>
<gene>
    <name evidence="1" type="ORF">K4L44_09965</name>
</gene>
<organism evidence="1 2">
    <name type="scientific">Halosquirtibacter laminarini</name>
    <dbReference type="NCBI Taxonomy" id="3374600"/>
    <lineage>
        <taxon>Bacteria</taxon>
        <taxon>Pseudomonadati</taxon>
        <taxon>Bacteroidota</taxon>
        <taxon>Bacteroidia</taxon>
        <taxon>Marinilabiliales</taxon>
        <taxon>Prolixibacteraceae</taxon>
        <taxon>Halosquirtibacter</taxon>
    </lineage>
</organism>
<sequence>MDPNLTPPVVVCSLYYKPFVGGVESSLYYISQALKSMDEKVVIWTSDRTPSGKRAKSGFEDGVQIKRFYHPPIWFSIFTPICLILSLLRALYKDHFDRNQEVICRNHIMAVGFLLYGVRKVVYVVPSLASQIDTEVSSVASLKERFRAYIVRFGMISQHIIIQNIAIKKVPQLVVFSDTMFRQVIKVASNHKVSMLLPGVDHARYHRSLNIRKSLRSSLFLDPNFVFLCMGRMVPQKQYHDVVEAVSLLPELIKHKIKILIVGSGPEKAALIRLIQDKEVNNCFEICEATDKPEMFYAASDCFLMTSRFEPFGQTVTESLASSLPVIAYKSEMSASSEIVEDGLTGLLCPMNPSDLAACMTRIVMMKESDYNTMQKRCVVATNRYSWHEFSKSVLALLRKDSIQV</sequence>